<sequence length="85" mass="9372">MSGNLVIFFTIGAFLIAITGAEDPYGIKEWNVTYGDIYRLGVRQQIKLSIAGKDTVKEDDFDELTSNSIVTDYDISSMSGLENEA</sequence>
<evidence type="ECO:0000313" key="3">
    <source>
        <dbReference type="Proteomes" id="UP001157418"/>
    </source>
</evidence>
<keyword evidence="3" id="KW-1185">Reference proteome</keyword>
<protein>
    <submittedName>
        <fullName evidence="2">Uncharacterized protein</fullName>
    </submittedName>
</protein>
<accession>A0AAU9MAA2</accession>
<keyword evidence="1" id="KW-0732">Signal</keyword>
<proteinExistence type="predicted"/>
<evidence type="ECO:0000313" key="2">
    <source>
        <dbReference type="EMBL" id="CAH1423089.1"/>
    </source>
</evidence>
<dbReference type="Proteomes" id="UP001157418">
    <property type="component" value="Unassembled WGS sequence"/>
</dbReference>
<organism evidence="2 3">
    <name type="scientific">Lactuca virosa</name>
    <dbReference type="NCBI Taxonomy" id="75947"/>
    <lineage>
        <taxon>Eukaryota</taxon>
        <taxon>Viridiplantae</taxon>
        <taxon>Streptophyta</taxon>
        <taxon>Embryophyta</taxon>
        <taxon>Tracheophyta</taxon>
        <taxon>Spermatophyta</taxon>
        <taxon>Magnoliopsida</taxon>
        <taxon>eudicotyledons</taxon>
        <taxon>Gunneridae</taxon>
        <taxon>Pentapetalae</taxon>
        <taxon>asterids</taxon>
        <taxon>campanulids</taxon>
        <taxon>Asterales</taxon>
        <taxon>Asteraceae</taxon>
        <taxon>Cichorioideae</taxon>
        <taxon>Cichorieae</taxon>
        <taxon>Lactucinae</taxon>
        <taxon>Lactuca</taxon>
    </lineage>
</organism>
<comment type="caution">
    <text evidence="2">The sequence shown here is derived from an EMBL/GenBank/DDBJ whole genome shotgun (WGS) entry which is preliminary data.</text>
</comment>
<feature type="chain" id="PRO_5043751055" evidence="1">
    <location>
        <begin position="22"/>
        <end position="85"/>
    </location>
</feature>
<reference evidence="2 3" key="1">
    <citation type="submission" date="2022-01" db="EMBL/GenBank/DDBJ databases">
        <authorList>
            <person name="Xiong W."/>
            <person name="Schranz E."/>
        </authorList>
    </citation>
    <scope>NUCLEOTIDE SEQUENCE [LARGE SCALE GENOMIC DNA]</scope>
</reference>
<name>A0AAU9MAA2_9ASTR</name>
<gene>
    <name evidence="2" type="ORF">LVIROSA_LOCUS10382</name>
</gene>
<dbReference type="AlphaFoldDB" id="A0AAU9MAA2"/>
<evidence type="ECO:0000256" key="1">
    <source>
        <dbReference type="SAM" id="SignalP"/>
    </source>
</evidence>
<dbReference type="EMBL" id="CAKMRJ010001112">
    <property type="protein sequence ID" value="CAH1423089.1"/>
    <property type="molecule type" value="Genomic_DNA"/>
</dbReference>
<feature type="signal peptide" evidence="1">
    <location>
        <begin position="1"/>
        <end position="21"/>
    </location>
</feature>